<reference evidence="1 2" key="1">
    <citation type="submission" date="2016-01" db="EMBL/GenBank/DDBJ databases">
        <title>Highly variable Streptococcus oralis are common among viridans streptococci isolated from primates.</title>
        <authorList>
            <person name="Denapaite D."/>
            <person name="Rieger M."/>
            <person name="Koendgen S."/>
            <person name="Brueckner R."/>
            <person name="Ochigava I."/>
            <person name="Kappeler P."/>
            <person name="Maetz-Rensing K."/>
            <person name="Leendertz F."/>
            <person name="Hakenbeck R."/>
        </authorList>
    </citation>
    <scope>NUCLEOTIDE SEQUENCE [LARGE SCALE GENOMIC DNA]</scope>
    <source>
        <strain evidence="1 2">DD30</strain>
    </source>
</reference>
<comment type="caution">
    <text evidence="1">The sequence shown here is derived from an EMBL/GenBank/DDBJ whole genome shotgun (WGS) entry which is preliminary data.</text>
</comment>
<dbReference type="PATRIC" id="fig|1303.83.peg.1460"/>
<gene>
    <name evidence="1" type="ORF">SORDD30_01397</name>
</gene>
<dbReference type="Proteomes" id="UP000070220">
    <property type="component" value="Unassembled WGS sequence"/>
</dbReference>
<protein>
    <submittedName>
        <fullName evidence="1">Uncharacterized protein</fullName>
    </submittedName>
</protein>
<organism evidence="1 2">
    <name type="scientific">Streptococcus oralis</name>
    <dbReference type="NCBI Taxonomy" id="1303"/>
    <lineage>
        <taxon>Bacteria</taxon>
        <taxon>Bacillati</taxon>
        <taxon>Bacillota</taxon>
        <taxon>Bacilli</taxon>
        <taxon>Lactobacillales</taxon>
        <taxon>Streptococcaceae</taxon>
        <taxon>Streptococcus</taxon>
    </lineage>
</organism>
<evidence type="ECO:0000313" key="1">
    <source>
        <dbReference type="EMBL" id="KXT97773.1"/>
    </source>
</evidence>
<proteinExistence type="predicted"/>
<name>A0A139Q5G5_STROR</name>
<evidence type="ECO:0000313" key="2">
    <source>
        <dbReference type="Proteomes" id="UP000070220"/>
    </source>
</evidence>
<sequence length="57" mass="6731">MGWIFLFLGAIFIVMTMISNVENRVKAYMTYLHFFLSKWQALLFQNKENSHALAFVV</sequence>
<accession>A0A139Q5G5</accession>
<dbReference type="EMBL" id="LQRP01000046">
    <property type="protein sequence ID" value="KXT97773.1"/>
    <property type="molecule type" value="Genomic_DNA"/>
</dbReference>
<dbReference type="AlphaFoldDB" id="A0A139Q5G5"/>